<dbReference type="NCBIfam" id="TIGR00876">
    <property type="entry name" value="tal_mycobact"/>
    <property type="match status" value="1"/>
</dbReference>
<dbReference type="NCBIfam" id="NF002881">
    <property type="entry name" value="PRK03343.1"/>
    <property type="match status" value="1"/>
</dbReference>
<keyword evidence="16" id="KW-0963">Cytoplasm</keyword>
<name>A0ABS1CL93_9GAMM</name>
<evidence type="ECO:0000256" key="2">
    <source>
        <dbReference type="ARBA" id="ARBA00001936"/>
    </source>
</evidence>
<evidence type="ECO:0000256" key="7">
    <source>
        <dbReference type="ARBA" id="ARBA00008426"/>
    </source>
</evidence>
<evidence type="ECO:0000313" key="20">
    <source>
        <dbReference type="EMBL" id="MBK1632703.1"/>
    </source>
</evidence>
<comment type="similarity">
    <text evidence="6">Belongs to the transketolase family.</text>
</comment>
<keyword evidence="11" id="KW-0106">Calcium</keyword>
<dbReference type="CDD" id="cd00955">
    <property type="entry name" value="Transaldolase_like"/>
    <property type="match status" value="1"/>
</dbReference>
<evidence type="ECO:0000256" key="16">
    <source>
        <dbReference type="HAMAP-Rule" id="MF_00493"/>
    </source>
</evidence>
<dbReference type="PROSITE" id="PS00802">
    <property type="entry name" value="TRANSKETOLASE_2"/>
    <property type="match status" value="1"/>
</dbReference>
<dbReference type="Gene3D" id="3.40.50.920">
    <property type="match status" value="1"/>
</dbReference>
<dbReference type="InterPro" id="IPR009014">
    <property type="entry name" value="Transketo_C/PFOR_II"/>
</dbReference>
<dbReference type="InterPro" id="IPR005474">
    <property type="entry name" value="Transketolase_N"/>
</dbReference>
<comment type="function">
    <text evidence="5 16">Transaldolase is important for the balance of metabolites in the pentose-phosphate pathway.</text>
</comment>
<comment type="cofactor">
    <cofactor evidence="4">
        <name>thiamine diphosphate</name>
        <dbReference type="ChEBI" id="CHEBI:58937"/>
    </cofactor>
</comment>
<organism evidence="20 21">
    <name type="scientific">Thiohalocapsa halophila</name>
    <dbReference type="NCBI Taxonomy" id="69359"/>
    <lineage>
        <taxon>Bacteria</taxon>
        <taxon>Pseudomonadati</taxon>
        <taxon>Pseudomonadota</taxon>
        <taxon>Gammaproteobacteria</taxon>
        <taxon>Chromatiales</taxon>
        <taxon>Chromatiaceae</taxon>
        <taxon>Thiohalocapsa</taxon>
    </lineage>
</organism>
<evidence type="ECO:0000256" key="14">
    <source>
        <dbReference type="ARBA" id="ARBA00023270"/>
    </source>
</evidence>
<dbReference type="InterPro" id="IPR033248">
    <property type="entry name" value="Transketolase_C"/>
</dbReference>
<dbReference type="Proteomes" id="UP000748752">
    <property type="component" value="Unassembled WGS sequence"/>
</dbReference>
<evidence type="ECO:0000256" key="4">
    <source>
        <dbReference type="ARBA" id="ARBA00001964"/>
    </source>
</evidence>
<dbReference type="InterPro" id="IPR001585">
    <property type="entry name" value="TAL/FSA"/>
</dbReference>
<dbReference type="Pfam" id="PF00923">
    <property type="entry name" value="TAL_FSA"/>
    <property type="match status" value="1"/>
</dbReference>
<dbReference type="Gene3D" id="3.40.50.970">
    <property type="match status" value="2"/>
</dbReference>
<dbReference type="SUPFAM" id="SSF52518">
    <property type="entry name" value="Thiamin diphosphate-binding fold (THDP-binding)"/>
    <property type="match status" value="2"/>
</dbReference>
<evidence type="ECO:0000256" key="17">
    <source>
        <dbReference type="NCBIfam" id="TIGR00876"/>
    </source>
</evidence>
<sequence length="1010" mass="107846">MTTSPLSRLHNHGQCFWLDSLSRRMLDDGSLERRIRDQGLSGVTSNPAIFAKAMLGASPEDRAAYDPRIRVAQETTSPGDAEIDVRAIYERLAVDDVRDACDLLLPRWEQAMTDGAGVDGCVSLEVSPHLAHDTNATVLEARRLWHAVGRPNLIIKVPGTPQGIPAIEQLLVEGINVNITLLFGQAAYEETVQAYIRALEQRLREGRDLHTIGSVASFFLSRIDTAVDARLRRRSHPEVDPQLRGEAQALLGQSAVAAARLAYVRLRELLASERWQHLAEHGAQPQRLLWASTGTKDPSLPDTHYIEPLIGPYTVSTMPEATADAFDDHGRVAATLSATAPEATAITQQLERVLGVSMESIADQLVGEGVQKFNAPYEQLLDGLEQRARSLAAVDEAGPLPGVAAKLRAQVLRMTTAAGSGHATSSLSAADLVTGLLFHEMRWDPSRPWAGDDPARDQDRLLLSKGHAAPILWAGLHEAGAIGEDPQNLRRLHSDLEGHPTPVNPWVPVATGSLGQGLAAVNGMALADRLDGIEARHFCILGDGECSEGSVWEAAQFAADQGLERVVAIVDMNALEQSGPAPYGHDSSVLAGRFRAFGWKTLEIDGHDFADILAALAATREGGPTAIIARTVKGKGVSFLEGADGWHGKALDQDELVTALAEIDAPDLRRPVEPRRVPARLEPAAPQSGGPPAREALKLDWAKGEEVATRAAFGDALVQLGGRLSDLVTLDGDVKNSTKTDGFAKAFPTRFFEAQIAEQNMLGAALGLAVSGKRPCVATFAAFLTRAHDVIRMAAHSHAPHMLISGSHAGVSIGEDGASQMGLEDIAMFRALNATTVLYPSDAVSAARLTEAGLAHQGIVYLRTTRGKTPVLYDADEDFPIGGSKTLMASDADELTLVAAGITVHTALAAAKRLREQGVAARVIDAYSVKPLDVPTLKQAAETTAAILVVEDHNRDGGLADAVAAQVGRLTRVFGLGVTGEPHSGTPQELLERHRLSEREIEKEALAIAA</sequence>
<keyword evidence="12" id="KW-0460">Magnesium</keyword>
<dbReference type="CDD" id="cd07033">
    <property type="entry name" value="TPP_PYR_DXS_TK_like"/>
    <property type="match status" value="1"/>
</dbReference>
<keyword evidence="21" id="KW-1185">Reference proteome</keyword>
<keyword evidence="16" id="KW-0570">Pentose shunt</keyword>
<comment type="pathway">
    <text evidence="16">Carbohydrate degradation; pentose phosphate pathway; D-glyceraldehyde 3-phosphate and beta-D-fructose 6-phosphate from D-ribose 5-phosphate and D-xylulose 5-phosphate (non-oxidative stage): step 2/3.</text>
</comment>
<evidence type="ECO:0000256" key="11">
    <source>
        <dbReference type="ARBA" id="ARBA00022837"/>
    </source>
</evidence>
<reference evidence="20 21" key="1">
    <citation type="journal article" date="2020" name="Microorganisms">
        <title>Osmotic Adaptation and Compatible Solute Biosynthesis of Phototrophic Bacteria as Revealed from Genome Analyses.</title>
        <authorList>
            <person name="Imhoff J.F."/>
            <person name="Rahn T."/>
            <person name="Kunzel S."/>
            <person name="Keller A."/>
            <person name="Neulinger S.C."/>
        </authorList>
    </citation>
    <scope>NUCLEOTIDE SEQUENCE [LARGE SCALE GENOMIC DNA]</scope>
    <source>
        <strain evidence="20 21">DSM 6210</strain>
    </source>
</reference>
<dbReference type="PROSITE" id="PS00958">
    <property type="entry name" value="TRANSALDOLASE_2"/>
    <property type="match status" value="1"/>
</dbReference>
<evidence type="ECO:0000256" key="5">
    <source>
        <dbReference type="ARBA" id="ARBA00003518"/>
    </source>
</evidence>
<dbReference type="InterPro" id="IPR018225">
    <property type="entry name" value="Transaldolase_AS"/>
</dbReference>
<dbReference type="EC" id="2.2.1.2" evidence="16 17"/>
<keyword evidence="14 16" id="KW-0704">Schiff base</keyword>
<feature type="domain" description="Transketolase-like pyrimidine-binding" evidence="19">
    <location>
        <begin position="707"/>
        <end position="871"/>
    </location>
</feature>
<protein>
    <recommendedName>
        <fullName evidence="16 17">Transaldolase</fullName>
        <ecNumber evidence="16 17">2.2.1.2</ecNumber>
    </recommendedName>
</protein>
<dbReference type="InterPro" id="IPR051424">
    <property type="entry name" value="Transketolase-like"/>
</dbReference>
<dbReference type="RefSeq" id="WP_200240478.1">
    <property type="nucleotide sequence ID" value="NZ_NRRV01000055.1"/>
</dbReference>
<comment type="similarity">
    <text evidence="7 16">Belongs to the transaldolase family. Type 2 subfamily.</text>
</comment>
<dbReference type="HAMAP" id="MF_00493">
    <property type="entry name" value="Transaldolase_2"/>
    <property type="match status" value="1"/>
</dbReference>
<comment type="catalytic activity">
    <reaction evidence="15 16">
        <text>D-sedoheptulose 7-phosphate + D-glyceraldehyde 3-phosphate = D-erythrose 4-phosphate + beta-D-fructose 6-phosphate</text>
        <dbReference type="Rhea" id="RHEA:17053"/>
        <dbReference type="ChEBI" id="CHEBI:16897"/>
        <dbReference type="ChEBI" id="CHEBI:57483"/>
        <dbReference type="ChEBI" id="CHEBI:57634"/>
        <dbReference type="ChEBI" id="CHEBI:59776"/>
        <dbReference type="EC" id="2.2.1.2"/>
    </reaction>
</comment>
<dbReference type="PANTHER" id="PTHR43195:SF1">
    <property type="entry name" value="FI06132P-RELATED"/>
    <property type="match status" value="1"/>
</dbReference>
<dbReference type="CDD" id="cd02012">
    <property type="entry name" value="TPP_TK"/>
    <property type="match status" value="1"/>
</dbReference>
<comment type="subcellular location">
    <subcellularLocation>
        <location evidence="16">Cytoplasm</location>
    </subcellularLocation>
</comment>
<comment type="cofactor">
    <cofactor evidence="1">
        <name>Ca(2+)</name>
        <dbReference type="ChEBI" id="CHEBI:29108"/>
    </cofactor>
</comment>
<dbReference type="SUPFAM" id="SSF51569">
    <property type="entry name" value="Aldolase"/>
    <property type="match status" value="1"/>
</dbReference>
<evidence type="ECO:0000256" key="1">
    <source>
        <dbReference type="ARBA" id="ARBA00001913"/>
    </source>
</evidence>
<accession>A0ABS1CL93</accession>
<dbReference type="EMBL" id="NRRV01000055">
    <property type="protein sequence ID" value="MBK1632703.1"/>
    <property type="molecule type" value="Genomic_DNA"/>
</dbReference>
<dbReference type="PANTHER" id="PTHR43195">
    <property type="entry name" value="TRANSKETOLASE"/>
    <property type="match status" value="1"/>
</dbReference>
<keyword evidence="13" id="KW-0786">Thiamine pyrophosphate</keyword>
<evidence type="ECO:0000259" key="19">
    <source>
        <dbReference type="SMART" id="SM00861"/>
    </source>
</evidence>
<comment type="caution">
    <text evidence="20">The sequence shown here is derived from an EMBL/GenBank/DDBJ whole genome shotgun (WGS) entry which is preliminary data.</text>
</comment>
<evidence type="ECO:0000256" key="9">
    <source>
        <dbReference type="ARBA" id="ARBA00022679"/>
    </source>
</evidence>
<dbReference type="Pfam" id="PF02779">
    <property type="entry name" value="Transket_pyr"/>
    <property type="match status" value="1"/>
</dbReference>
<evidence type="ECO:0000256" key="13">
    <source>
        <dbReference type="ARBA" id="ARBA00023052"/>
    </source>
</evidence>
<dbReference type="SUPFAM" id="SSF52922">
    <property type="entry name" value="TK C-terminal domain-like"/>
    <property type="match status" value="1"/>
</dbReference>
<comment type="subunit">
    <text evidence="8">Homodimer.</text>
</comment>
<dbReference type="NCBIfam" id="NF004559">
    <property type="entry name" value="PRK05899.2-5"/>
    <property type="match status" value="1"/>
</dbReference>
<proteinExistence type="inferred from homology"/>
<evidence type="ECO:0000256" key="12">
    <source>
        <dbReference type="ARBA" id="ARBA00022842"/>
    </source>
</evidence>
<dbReference type="Gene3D" id="3.20.20.70">
    <property type="entry name" value="Aldolase class I"/>
    <property type="match status" value="1"/>
</dbReference>
<keyword evidence="9 16" id="KW-0808">Transferase</keyword>
<comment type="cofactor">
    <cofactor evidence="2">
        <name>Mn(2+)</name>
        <dbReference type="ChEBI" id="CHEBI:29035"/>
    </cofactor>
</comment>
<feature type="active site" description="Schiff-base intermediate with substrate" evidence="16">
    <location>
        <position position="156"/>
    </location>
</feature>
<dbReference type="InterPro" id="IPR029061">
    <property type="entry name" value="THDP-binding"/>
</dbReference>
<comment type="cofactor">
    <cofactor evidence="3">
        <name>Mg(2+)</name>
        <dbReference type="ChEBI" id="CHEBI:18420"/>
    </cofactor>
</comment>
<dbReference type="Pfam" id="PF02780">
    <property type="entry name" value="Transketolase_C"/>
    <property type="match status" value="1"/>
</dbReference>
<evidence type="ECO:0000256" key="8">
    <source>
        <dbReference type="ARBA" id="ARBA00011738"/>
    </source>
</evidence>
<dbReference type="InterPro" id="IPR004732">
    <property type="entry name" value="Transaldolase_2"/>
</dbReference>
<evidence type="ECO:0000256" key="18">
    <source>
        <dbReference type="SAM" id="MobiDB-lite"/>
    </source>
</evidence>
<evidence type="ECO:0000256" key="15">
    <source>
        <dbReference type="ARBA" id="ARBA00048810"/>
    </source>
</evidence>
<dbReference type="SMART" id="SM00861">
    <property type="entry name" value="Transket_pyr"/>
    <property type="match status" value="1"/>
</dbReference>
<dbReference type="InterPro" id="IPR020826">
    <property type="entry name" value="Transketolase_BS"/>
</dbReference>
<dbReference type="Pfam" id="PF00456">
    <property type="entry name" value="Transketolase_N"/>
    <property type="match status" value="1"/>
</dbReference>
<gene>
    <name evidence="16" type="primary">tal</name>
    <name evidence="20" type="ORF">CKO31_18525</name>
</gene>
<dbReference type="InterPro" id="IPR005475">
    <property type="entry name" value="Transketolase-like_Pyr-bd"/>
</dbReference>
<dbReference type="InterPro" id="IPR013785">
    <property type="entry name" value="Aldolase_TIM"/>
</dbReference>
<evidence type="ECO:0000256" key="6">
    <source>
        <dbReference type="ARBA" id="ARBA00007131"/>
    </source>
</evidence>
<evidence type="ECO:0000313" key="21">
    <source>
        <dbReference type="Proteomes" id="UP000748752"/>
    </source>
</evidence>
<evidence type="ECO:0000256" key="10">
    <source>
        <dbReference type="ARBA" id="ARBA00022723"/>
    </source>
</evidence>
<dbReference type="PROSITE" id="PS01054">
    <property type="entry name" value="TRANSALDOLASE_1"/>
    <property type="match status" value="1"/>
</dbReference>
<evidence type="ECO:0000256" key="3">
    <source>
        <dbReference type="ARBA" id="ARBA00001946"/>
    </source>
</evidence>
<feature type="region of interest" description="Disordered" evidence="18">
    <location>
        <begin position="671"/>
        <end position="693"/>
    </location>
</feature>
<keyword evidence="10" id="KW-0479">Metal-binding</keyword>